<keyword evidence="3 6" id="KW-0479">Metal-binding</keyword>
<dbReference type="EMBL" id="LSTO01000001">
    <property type="protein sequence ID" value="OWW22690.1"/>
    <property type="molecule type" value="Genomic_DNA"/>
</dbReference>
<dbReference type="GO" id="GO:0009055">
    <property type="term" value="F:electron transfer activity"/>
    <property type="evidence" value="ECO:0007669"/>
    <property type="project" value="InterPro"/>
</dbReference>
<reference evidence="9 10" key="1">
    <citation type="submission" date="2016-02" db="EMBL/GenBank/DDBJ databases">
        <authorList>
            <person name="Wen L."/>
            <person name="He K."/>
            <person name="Yang H."/>
        </authorList>
    </citation>
    <scope>NUCLEOTIDE SEQUENCE [LARGE SCALE GENOMIC DNA]</scope>
    <source>
        <strain evidence="9 10">TSA40</strain>
    </source>
</reference>
<keyword evidence="10" id="KW-1185">Reference proteome</keyword>
<feature type="chain" id="PRO_5012242474" evidence="7">
    <location>
        <begin position="25"/>
        <end position="113"/>
    </location>
</feature>
<dbReference type="InterPro" id="IPR009056">
    <property type="entry name" value="Cyt_c-like_dom"/>
</dbReference>
<evidence type="ECO:0000256" key="6">
    <source>
        <dbReference type="PIRSR" id="PIRSR602324-1"/>
    </source>
</evidence>
<dbReference type="PROSITE" id="PS51007">
    <property type="entry name" value="CYTC"/>
    <property type="match status" value="1"/>
</dbReference>
<feature type="signal peptide" evidence="7">
    <location>
        <begin position="1"/>
        <end position="24"/>
    </location>
</feature>
<keyword evidence="2 6" id="KW-0349">Heme</keyword>
<gene>
    <name evidence="9" type="ORF">AYR66_27505</name>
</gene>
<evidence type="ECO:0000256" key="3">
    <source>
        <dbReference type="ARBA" id="ARBA00022723"/>
    </source>
</evidence>
<dbReference type="Gene3D" id="1.10.760.10">
    <property type="entry name" value="Cytochrome c-like domain"/>
    <property type="match status" value="1"/>
</dbReference>
<evidence type="ECO:0000259" key="8">
    <source>
        <dbReference type="PROSITE" id="PS51007"/>
    </source>
</evidence>
<evidence type="ECO:0000256" key="4">
    <source>
        <dbReference type="ARBA" id="ARBA00022982"/>
    </source>
</evidence>
<protein>
    <submittedName>
        <fullName evidence="9">Cytochrome C</fullName>
    </submittedName>
</protein>
<dbReference type="OrthoDB" id="8593494at2"/>
<sequence>MKTIAIKLAQVFAISAVLAVPAHAALSEGDVEPYLKKQGCFKCHAIDKTKKGPSYKKIAEKLKAKPDPEGAIVKNLTTSPKVKLEDGTEEEHKEIETKDKADHKAIANWILTR</sequence>
<evidence type="ECO:0000256" key="2">
    <source>
        <dbReference type="ARBA" id="ARBA00022617"/>
    </source>
</evidence>
<evidence type="ECO:0000313" key="10">
    <source>
        <dbReference type="Proteomes" id="UP000197535"/>
    </source>
</evidence>
<dbReference type="AlphaFoldDB" id="A0A254TJ68"/>
<dbReference type="GO" id="GO:0005506">
    <property type="term" value="F:iron ion binding"/>
    <property type="evidence" value="ECO:0007669"/>
    <property type="project" value="InterPro"/>
</dbReference>
<name>A0A254TJ68_9BURK</name>
<dbReference type="PRINTS" id="PR00606">
    <property type="entry name" value="CYTCHROMECID"/>
</dbReference>
<dbReference type="Pfam" id="PF00034">
    <property type="entry name" value="Cytochrom_C"/>
    <property type="match status" value="1"/>
</dbReference>
<comment type="caution">
    <text evidence="9">The sequence shown here is derived from an EMBL/GenBank/DDBJ whole genome shotgun (WGS) entry which is preliminary data.</text>
</comment>
<dbReference type="GO" id="GO:0020037">
    <property type="term" value="F:heme binding"/>
    <property type="evidence" value="ECO:0007669"/>
    <property type="project" value="InterPro"/>
</dbReference>
<dbReference type="InterPro" id="IPR002324">
    <property type="entry name" value="Cyt_c_ID"/>
</dbReference>
<feature type="domain" description="Cytochrome c" evidence="8">
    <location>
        <begin position="24"/>
        <end position="113"/>
    </location>
</feature>
<keyword evidence="5 6" id="KW-0408">Iron</keyword>
<evidence type="ECO:0000256" key="5">
    <source>
        <dbReference type="ARBA" id="ARBA00023004"/>
    </source>
</evidence>
<keyword evidence="4" id="KW-0249">Electron transport</keyword>
<dbReference type="InterPro" id="IPR036909">
    <property type="entry name" value="Cyt_c-like_dom_sf"/>
</dbReference>
<evidence type="ECO:0000313" key="9">
    <source>
        <dbReference type="EMBL" id="OWW22690.1"/>
    </source>
</evidence>
<proteinExistence type="predicted"/>
<evidence type="ECO:0000256" key="7">
    <source>
        <dbReference type="SAM" id="SignalP"/>
    </source>
</evidence>
<keyword evidence="1" id="KW-0813">Transport</keyword>
<feature type="binding site" description="covalent" evidence="6">
    <location>
        <position position="44"/>
    </location>
    <ligand>
        <name>heme c</name>
        <dbReference type="ChEBI" id="CHEBI:61717"/>
    </ligand>
</feature>
<dbReference type="SUPFAM" id="SSF46626">
    <property type="entry name" value="Cytochrome c"/>
    <property type="match status" value="1"/>
</dbReference>
<accession>A0A254TJ68</accession>
<organism evidence="9 10">
    <name type="scientific">Noviherbaspirillum denitrificans</name>
    <dbReference type="NCBI Taxonomy" id="1968433"/>
    <lineage>
        <taxon>Bacteria</taxon>
        <taxon>Pseudomonadati</taxon>
        <taxon>Pseudomonadota</taxon>
        <taxon>Betaproteobacteria</taxon>
        <taxon>Burkholderiales</taxon>
        <taxon>Oxalobacteraceae</taxon>
        <taxon>Noviherbaspirillum</taxon>
    </lineage>
</organism>
<dbReference type="Proteomes" id="UP000197535">
    <property type="component" value="Unassembled WGS sequence"/>
</dbReference>
<evidence type="ECO:0000256" key="1">
    <source>
        <dbReference type="ARBA" id="ARBA00022448"/>
    </source>
</evidence>
<comment type="PTM">
    <text evidence="6">Binds 1 heme c group covalently per subunit.</text>
</comment>
<feature type="binding site" description="covalent" evidence="6">
    <location>
        <position position="40"/>
    </location>
    <ligand>
        <name>heme c</name>
        <dbReference type="ChEBI" id="CHEBI:61717"/>
    </ligand>
</feature>
<keyword evidence="7" id="KW-0732">Signal</keyword>
<dbReference type="RefSeq" id="WP_088709503.1">
    <property type="nucleotide sequence ID" value="NZ_LSTO01000001.1"/>
</dbReference>